<dbReference type="Pfam" id="PF05523">
    <property type="entry name" value="FdtA"/>
    <property type="match status" value="1"/>
</dbReference>
<sequence>MNPKLISGNRYSDQRGTLLYNNNFDASLIKRIYIIENEKLELIRGWQGHQIEQRWFSAVIGRFEIQLIKIDNWEKPSKDLEVFTYLIDSEELNVLYVPNGYISSIQSLELNSKLLVMADYLLGENKDEYRFDIEYFKI</sequence>
<dbReference type="RefSeq" id="WP_035637395.1">
    <property type="nucleotide sequence ID" value="NZ_CP017479.1"/>
</dbReference>
<dbReference type="Gene3D" id="2.60.120.10">
    <property type="entry name" value="Jelly Rolls"/>
    <property type="match status" value="1"/>
</dbReference>
<dbReference type="InterPro" id="IPR011051">
    <property type="entry name" value="RmlC_Cupin_sf"/>
</dbReference>
<gene>
    <name evidence="2" type="ORF">EM308_00750</name>
</gene>
<protein>
    <submittedName>
        <fullName evidence="2">Sugar epimerase</fullName>
    </submittedName>
</protein>
<evidence type="ECO:0000313" key="3">
    <source>
        <dbReference type="Proteomes" id="UP000175968"/>
    </source>
</evidence>
<dbReference type="InterPro" id="IPR014710">
    <property type="entry name" value="RmlC-like_jellyroll"/>
</dbReference>
<reference evidence="2 3" key="1">
    <citation type="submission" date="2016-10" db="EMBL/GenBank/DDBJ databases">
        <title>Flavobacterium gilvum sp. nov., isolated from stream water.</title>
        <authorList>
            <person name="Shin S.-K."/>
            <person name="Cho Y.-J."/>
            <person name="Yi H."/>
        </authorList>
    </citation>
    <scope>NUCLEOTIDE SEQUENCE [LARGE SCALE GENOMIC DNA]</scope>
    <source>
        <strain evidence="2 3">EM1308</strain>
    </source>
</reference>
<dbReference type="EMBL" id="CP017479">
    <property type="protein sequence ID" value="AOW08151.1"/>
    <property type="molecule type" value="Genomic_DNA"/>
</dbReference>
<organism evidence="2 3">
    <name type="scientific">Flavobacterium gilvum</name>
    <dbReference type="NCBI Taxonomy" id="1492737"/>
    <lineage>
        <taxon>Bacteria</taxon>
        <taxon>Pseudomonadati</taxon>
        <taxon>Bacteroidota</taxon>
        <taxon>Flavobacteriia</taxon>
        <taxon>Flavobacteriales</taxon>
        <taxon>Flavobacteriaceae</taxon>
        <taxon>Flavobacterium</taxon>
    </lineage>
</organism>
<dbReference type="KEGG" id="fgl:EM308_00750"/>
<dbReference type="AlphaFoldDB" id="A0AAC9I299"/>
<keyword evidence="3" id="KW-1185">Reference proteome</keyword>
<accession>A0AAC9I299</accession>
<dbReference type="SUPFAM" id="SSF51182">
    <property type="entry name" value="RmlC-like cupins"/>
    <property type="match status" value="1"/>
</dbReference>
<evidence type="ECO:0000313" key="2">
    <source>
        <dbReference type="EMBL" id="AOW08151.1"/>
    </source>
</evidence>
<dbReference type="Proteomes" id="UP000175968">
    <property type="component" value="Chromosome"/>
</dbReference>
<name>A0AAC9I299_9FLAO</name>
<dbReference type="InterPro" id="IPR008894">
    <property type="entry name" value="QdtA_cupin_dom"/>
</dbReference>
<feature type="domain" description="Sugar 3,4-ketoisomerase QdtA cupin" evidence="1">
    <location>
        <begin position="2"/>
        <end position="136"/>
    </location>
</feature>
<evidence type="ECO:0000259" key="1">
    <source>
        <dbReference type="Pfam" id="PF05523"/>
    </source>
</evidence>
<proteinExistence type="predicted"/>